<protein>
    <submittedName>
        <fullName evidence="2">Uncharacterized protein</fullName>
    </submittedName>
</protein>
<dbReference type="EMBL" id="PKPP01001559">
    <property type="protein sequence ID" value="PWA81697.1"/>
    <property type="molecule type" value="Genomic_DNA"/>
</dbReference>
<evidence type="ECO:0000313" key="2">
    <source>
        <dbReference type="EMBL" id="PWA81697.1"/>
    </source>
</evidence>
<evidence type="ECO:0000256" key="1">
    <source>
        <dbReference type="SAM" id="Phobius"/>
    </source>
</evidence>
<organism evidence="2 3">
    <name type="scientific">Artemisia annua</name>
    <name type="common">Sweet wormwood</name>
    <dbReference type="NCBI Taxonomy" id="35608"/>
    <lineage>
        <taxon>Eukaryota</taxon>
        <taxon>Viridiplantae</taxon>
        <taxon>Streptophyta</taxon>
        <taxon>Embryophyta</taxon>
        <taxon>Tracheophyta</taxon>
        <taxon>Spermatophyta</taxon>
        <taxon>Magnoliopsida</taxon>
        <taxon>eudicotyledons</taxon>
        <taxon>Gunneridae</taxon>
        <taxon>Pentapetalae</taxon>
        <taxon>asterids</taxon>
        <taxon>campanulids</taxon>
        <taxon>Asterales</taxon>
        <taxon>Asteraceae</taxon>
        <taxon>Asteroideae</taxon>
        <taxon>Anthemideae</taxon>
        <taxon>Artemisiinae</taxon>
        <taxon>Artemisia</taxon>
    </lineage>
</organism>
<keyword evidence="3" id="KW-1185">Reference proteome</keyword>
<dbReference type="AlphaFoldDB" id="A0A2U1P7L3"/>
<gene>
    <name evidence="2" type="ORF">CTI12_AA178550</name>
</gene>
<keyword evidence="1" id="KW-1133">Transmembrane helix</keyword>
<keyword evidence="1" id="KW-0472">Membrane</keyword>
<proteinExistence type="predicted"/>
<feature type="transmembrane region" description="Helical" evidence="1">
    <location>
        <begin position="61"/>
        <end position="83"/>
    </location>
</feature>
<evidence type="ECO:0000313" key="3">
    <source>
        <dbReference type="Proteomes" id="UP000245207"/>
    </source>
</evidence>
<keyword evidence="1" id="KW-0812">Transmembrane</keyword>
<comment type="caution">
    <text evidence="2">The sequence shown here is derived from an EMBL/GenBank/DDBJ whole genome shotgun (WGS) entry which is preliminary data.</text>
</comment>
<dbReference type="Proteomes" id="UP000245207">
    <property type="component" value="Unassembled WGS sequence"/>
</dbReference>
<name>A0A2U1P7L3_ARTAN</name>
<accession>A0A2U1P7L3</accession>
<reference evidence="2 3" key="1">
    <citation type="journal article" date="2018" name="Mol. Plant">
        <title>The genome of Artemisia annua provides insight into the evolution of Asteraceae family and artemisinin biosynthesis.</title>
        <authorList>
            <person name="Shen Q."/>
            <person name="Zhang L."/>
            <person name="Liao Z."/>
            <person name="Wang S."/>
            <person name="Yan T."/>
            <person name="Shi P."/>
            <person name="Liu M."/>
            <person name="Fu X."/>
            <person name="Pan Q."/>
            <person name="Wang Y."/>
            <person name="Lv Z."/>
            <person name="Lu X."/>
            <person name="Zhang F."/>
            <person name="Jiang W."/>
            <person name="Ma Y."/>
            <person name="Chen M."/>
            <person name="Hao X."/>
            <person name="Li L."/>
            <person name="Tang Y."/>
            <person name="Lv G."/>
            <person name="Zhou Y."/>
            <person name="Sun X."/>
            <person name="Brodelius P.E."/>
            <person name="Rose J.K.C."/>
            <person name="Tang K."/>
        </authorList>
    </citation>
    <scope>NUCLEOTIDE SEQUENCE [LARGE SCALE GENOMIC DNA]</scope>
    <source>
        <strain evidence="3">cv. Huhao1</strain>
        <tissue evidence="2">Leaf</tissue>
    </source>
</reference>
<sequence length="84" mass="9530">MKLSLKDCQRGCGLTRNHVKMSCPLMEVSWKDRDRGGSWFSVLAGKPGFSKRVLTGLGVNWVLVWFVSNGWVGVLGYVVWWAVW</sequence>